<name>A0A1F6N276_9BACT</name>
<evidence type="ECO:0000256" key="5">
    <source>
        <dbReference type="HAMAP-Rule" id="MF_02033"/>
    </source>
</evidence>
<dbReference type="PANTHER" id="PTHR32432">
    <property type="entry name" value="CELL DIVISION PROTEIN FTSA-RELATED"/>
    <property type="match status" value="1"/>
</dbReference>
<dbReference type="CDD" id="cd24048">
    <property type="entry name" value="ASKHA_NBD_FtsA"/>
    <property type="match status" value="1"/>
</dbReference>
<dbReference type="Pfam" id="PF02491">
    <property type="entry name" value="SHS2_FTSA"/>
    <property type="match status" value="1"/>
</dbReference>
<sequence>MVRQKHRNEYITGLDIGSQNIRVAVGQISGTHANDREVQIIGAIEVPSEGVQKGVVTSIEEIVSSLANAIETAEKITGVPIEHVWVGLSGTHIICHDSKGVVAVARSDGEITEEDVARALEASKTVATPLNYEILHVLPRSFSVDGQTGIKDPIGMTGIRLEVDTKIIFGITAHVKNITKAIYRTGVDIDDFVLSVIAAGNVVLTGRQKELGSVVINIGSATTSLVVYEEGDIVHTAVLPVGSAHITNDLALGLKTSIDTAERVKVEYGQCVTQGLSKKDMVDLSTLGSNESETVSRYYISQIIEARVSEILQKVDNELTKVSRSGLLPAGAYFVGGGARLGGLIELAKEQLQLPASLGYPLTVQSITDKVQDPAFASVIGLVKWGSSFTNTPVQSGQNWRGMPAKMMQGMRSFLKNLLP</sequence>
<dbReference type="PIRSF" id="PIRSF003101">
    <property type="entry name" value="FtsA"/>
    <property type="match status" value="1"/>
</dbReference>
<dbReference type="Gene3D" id="3.30.420.40">
    <property type="match status" value="2"/>
</dbReference>
<keyword evidence="2 5" id="KW-0132">Cell division</keyword>
<evidence type="ECO:0000313" key="8">
    <source>
        <dbReference type="EMBL" id="OGH77810.1"/>
    </source>
</evidence>
<dbReference type="Proteomes" id="UP000177040">
    <property type="component" value="Unassembled WGS sequence"/>
</dbReference>
<gene>
    <name evidence="5" type="primary">ftsA</name>
    <name evidence="8" type="ORF">A2983_00225</name>
</gene>
<evidence type="ECO:0000256" key="1">
    <source>
        <dbReference type="ARBA" id="ARBA00022475"/>
    </source>
</evidence>
<comment type="caution">
    <text evidence="8">The sequence shown here is derived from an EMBL/GenBank/DDBJ whole genome shotgun (WGS) entry which is preliminary data.</text>
</comment>
<protein>
    <recommendedName>
        <fullName evidence="5 6">Cell division protein FtsA</fullName>
    </recommendedName>
</protein>
<organism evidence="8 9">
    <name type="scientific">Candidatus Magasanikbacteria bacterium RIFCSPLOWO2_01_FULL_40_15</name>
    <dbReference type="NCBI Taxonomy" id="1798686"/>
    <lineage>
        <taxon>Bacteria</taxon>
        <taxon>Candidatus Magasanikiibacteriota</taxon>
    </lineage>
</organism>
<dbReference type="EMBL" id="MFQH01000022">
    <property type="protein sequence ID" value="OGH77810.1"/>
    <property type="molecule type" value="Genomic_DNA"/>
</dbReference>
<dbReference type="InterPro" id="IPR003494">
    <property type="entry name" value="SHS2_FtsA"/>
</dbReference>
<dbReference type="GO" id="GO:0032153">
    <property type="term" value="C:cell division site"/>
    <property type="evidence" value="ECO:0007669"/>
    <property type="project" value="UniProtKB-UniRule"/>
</dbReference>
<dbReference type="Pfam" id="PF14450">
    <property type="entry name" value="FtsA"/>
    <property type="match status" value="1"/>
</dbReference>
<evidence type="ECO:0000256" key="4">
    <source>
        <dbReference type="ARBA" id="ARBA00023306"/>
    </source>
</evidence>
<dbReference type="HAMAP" id="MF_02033">
    <property type="entry name" value="FtsA"/>
    <property type="match status" value="1"/>
</dbReference>
<dbReference type="InterPro" id="IPR020823">
    <property type="entry name" value="Cell_div_FtsA"/>
</dbReference>
<keyword evidence="3 5" id="KW-0472">Membrane</keyword>
<accession>A0A1F6N276</accession>
<evidence type="ECO:0000256" key="2">
    <source>
        <dbReference type="ARBA" id="ARBA00022618"/>
    </source>
</evidence>
<dbReference type="SUPFAM" id="SSF53067">
    <property type="entry name" value="Actin-like ATPase domain"/>
    <property type="match status" value="2"/>
</dbReference>
<evidence type="ECO:0000313" key="9">
    <source>
        <dbReference type="Proteomes" id="UP000177040"/>
    </source>
</evidence>
<dbReference type="SMART" id="SM00842">
    <property type="entry name" value="FtsA"/>
    <property type="match status" value="1"/>
</dbReference>
<dbReference type="AlphaFoldDB" id="A0A1F6N276"/>
<dbReference type="PANTHER" id="PTHR32432:SF4">
    <property type="entry name" value="CELL DIVISION PROTEIN FTSA"/>
    <property type="match status" value="1"/>
</dbReference>
<comment type="function">
    <text evidence="5 6">Cell division protein that is involved in the assembly of the Z ring. May serve as a membrane anchor for the Z ring.</text>
</comment>
<feature type="domain" description="SHS2" evidence="7">
    <location>
        <begin position="11"/>
        <end position="203"/>
    </location>
</feature>
<keyword evidence="1 5" id="KW-1003">Cell membrane</keyword>
<dbReference type="NCBIfam" id="TIGR01174">
    <property type="entry name" value="ftsA"/>
    <property type="match status" value="1"/>
</dbReference>
<comment type="subcellular location">
    <subcellularLocation>
        <location evidence="5">Cell membrane</location>
        <topology evidence="5">Peripheral membrane protein</topology>
        <orientation evidence="5">Cytoplasmic side</orientation>
    </subcellularLocation>
    <text evidence="5">Localizes to the Z ring in an FtsZ-dependent manner. Targeted to the membrane through a conserved C-terminal amphipathic helix.</text>
</comment>
<comment type="subunit">
    <text evidence="5">Self-interacts. Interacts with FtsZ.</text>
</comment>
<dbReference type="InterPro" id="IPR050696">
    <property type="entry name" value="FtsA/MreB"/>
</dbReference>
<reference evidence="8 9" key="1">
    <citation type="journal article" date="2016" name="Nat. Commun.">
        <title>Thousands of microbial genomes shed light on interconnected biogeochemical processes in an aquifer system.</title>
        <authorList>
            <person name="Anantharaman K."/>
            <person name="Brown C.T."/>
            <person name="Hug L.A."/>
            <person name="Sharon I."/>
            <person name="Castelle C.J."/>
            <person name="Probst A.J."/>
            <person name="Thomas B.C."/>
            <person name="Singh A."/>
            <person name="Wilkins M.J."/>
            <person name="Karaoz U."/>
            <person name="Brodie E.L."/>
            <person name="Williams K.H."/>
            <person name="Hubbard S.S."/>
            <person name="Banfield J.F."/>
        </authorList>
    </citation>
    <scope>NUCLEOTIDE SEQUENCE [LARGE SCALE GENOMIC DNA]</scope>
</reference>
<dbReference type="GO" id="GO:0043093">
    <property type="term" value="P:FtsZ-dependent cytokinesis"/>
    <property type="evidence" value="ECO:0007669"/>
    <property type="project" value="UniProtKB-UniRule"/>
</dbReference>
<dbReference type="GO" id="GO:0009898">
    <property type="term" value="C:cytoplasmic side of plasma membrane"/>
    <property type="evidence" value="ECO:0007669"/>
    <property type="project" value="UniProtKB-UniRule"/>
</dbReference>
<proteinExistence type="inferred from homology"/>
<evidence type="ECO:0000256" key="3">
    <source>
        <dbReference type="ARBA" id="ARBA00023136"/>
    </source>
</evidence>
<evidence type="ECO:0000259" key="7">
    <source>
        <dbReference type="SMART" id="SM00842"/>
    </source>
</evidence>
<dbReference type="InterPro" id="IPR043129">
    <property type="entry name" value="ATPase_NBD"/>
</dbReference>
<dbReference type="Gene3D" id="3.30.1490.110">
    <property type="match status" value="1"/>
</dbReference>
<comment type="similarity">
    <text evidence="5 6">Belongs to the FtsA/MreB family.</text>
</comment>
<evidence type="ECO:0000256" key="6">
    <source>
        <dbReference type="PIRNR" id="PIRNR003101"/>
    </source>
</evidence>
<keyword evidence="4 5" id="KW-0131">Cell cycle</keyword>